<dbReference type="PANTHER" id="PTHR48449:SF1">
    <property type="entry name" value="DUF1985 DOMAIN-CONTAINING PROTEIN"/>
    <property type="match status" value="1"/>
</dbReference>
<dbReference type="EMBL" id="CACVBM020001246">
    <property type="protein sequence ID" value="CAA7041452.1"/>
    <property type="molecule type" value="Genomic_DNA"/>
</dbReference>
<feature type="compositionally biased region" description="Polar residues" evidence="1">
    <location>
        <begin position="1"/>
        <end position="17"/>
    </location>
</feature>
<evidence type="ECO:0000259" key="2">
    <source>
        <dbReference type="Pfam" id="PF09331"/>
    </source>
</evidence>
<dbReference type="Proteomes" id="UP000467841">
    <property type="component" value="Unassembled WGS sequence"/>
</dbReference>
<reference evidence="3" key="1">
    <citation type="submission" date="2020-01" db="EMBL/GenBank/DDBJ databases">
        <authorList>
            <person name="Mishra B."/>
        </authorList>
    </citation>
    <scope>NUCLEOTIDE SEQUENCE [LARGE SCALE GENOMIC DNA]</scope>
</reference>
<comment type="caution">
    <text evidence="3">The sequence shown here is derived from an EMBL/GenBank/DDBJ whole genome shotgun (WGS) entry which is preliminary data.</text>
</comment>
<dbReference type="AlphaFoldDB" id="A0A6D2JPZ2"/>
<evidence type="ECO:0000313" key="3">
    <source>
        <dbReference type="EMBL" id="CAA7041452.1"/>
    </source>
</evidence>
<feature type="domain" description="DUF1985" evidence="2">
    <location>
        <begin position="98"/>
        <end position="240"/>
    </location>
</feature>
<protein>
    <recommendedName>
        <fullName evidence="2">DUF1985 domain-containing protein</fullName>
    </recommendedName>
</protein>
<sequence>MDPSTSQLNPNPKTSQDIPGPQWDTPDGKLPSRLFATGRYPVASLNLYAKLEHLTFLHHHLKDSPVFDQIRKSCFGKLFDIPSPRCPTSGKLIHQLITRQLLTKQKHEMWMVFGGQPFRFGLPEFEAITGLPCGEFEEDCIEEVSPPLGTDIDATWREIVSDNPNTTIDDIATLFKKPEEMESMTDDRKFKLALIIIVDGVLLTKHQFPKPTARYVTMLSDVQTFLQYPWGRESFKATIETLRPAPKGKKNQIDPIIKFRQKLQSGTMRLQGFPIALQLLAFKSIPILKESLQSSSEEHTLLHIPGEEIATHAGLKLKHVLLAETHQSVRVLLCEYTFCCVCPYYH</sequence>
<feature type="region of interest" description="Disordered" evidence="1">
    <location>
        <begin position="1"/>
        <end position="27"/>
    </location>
</feature>
<gene>
    <name evidence="3" type="ORF">MERR_LOCUS28687</name>
</gene>
<evidence type="ECO:0000256" key="1">
    <source>
        <dbReference type="SAM" id="MobiDB-lite"/>
    </source>
</evidence>
<dbReference type="OrthoDB" id="1100108at2759"/>
<dbReference type="InterPro" id="IPR015410">
    <property type="entry name" value="DUF1985"/>
</dbReference>
<dbReference type="Pfam" id="PF09331">
    <property type="entry name" value="DUF1985"/>
    <property type="match status" value="1"/>
</dbReference>
<organism evidence="3 4">
    <name type="scientific">Microthlaspi erraticum</name>
    <dbReference type="NCBI Taxonomy" id="1685480"/>
    <lineage>
        <taxon>Eukaryota</taxon>
        <taxon>Viridiplantae</taxon>
        <taxon>Streptophyta</taxon>
        <taxon>Embryophyta</taxon>
        <taxon>Tracheophyta</taxon>
        <taxon>Spermatophyta</taxon>
        <taxon>Magnoliopsida</taxon>
        <taxon>eudicotyledons</taxon>
        <taxon>Gunneridae</taxon>
        <taxon>Pentapetalae</taxon>
        <taxon>rosids</taxon>
        <taxon>malvids</taxon>
        <taxon>Brassicales</taxon>
        <taxon>Brassicaceae</taxon>
        <taxon>Coluteocarpeae</taxon>
        <taxon>Microthlaspi</taxon>
    </lineage>
</organism>
<dbReference type="PANTHER" id="PTHR48449">
    <property type="entry name" value="DUF1985 DOMAIN-CONTAINING PROTEIN"/>
    <property type="match status" value="1"/>
</dbReference>
<proteinExistence type="predicted"/>
<keyword evidence="4" id="KW-1185">Reference proteome</keyword>
<name>A0A6D2JPZ2_9BRAS</name>
<evidence type="ECO:0000313" key="4">
    <source>
        <dbReference type="Proteomes" id="UP000467841"/>
    </source>
</evidence>
<accession>A0A6D2JPZ2</accession>